<dbReference type="Proteomes" id="UP001363622">
    <property type="component" value="Unassembled WGS sequence"/>
</dbReference>
<gene>
    <name evidence="2" type="ORF">IWZ03DRAFT_99033</name>
</gene>
<keyword evidence="3" id="KW-1185">Reference proteome</keyword>
<organism evidence="2 3">
    <name type="scientific">Phyllosticta citriasiana</name>
    <dbReference type="NCBI Taxonomy" id="595635"/>
    <lineage>
        <taxon>Eukaryota</taxon>
        <taxon>Fungi</taxon>
        <taxon>Dikarya</taxon>
        <taxon>Ascomycota</taxon>
        <taxon>Pezizomycotina</taxon>
        <taxon>Dothideomycetes</taxon>
        <taxon>Dothideomycetes incertae sedis</taxon>
        <taxon>Botryosphaeriales</taxon>
        <taxon>Phyllostictaceae</taxon>
        <taxon>Phyllosticta</taxon>
    </lineage>
</organism>
<keyword evidence="1" id="KW-1133">Transmembrane helix</keyword>
<evidence type="ECO:0000313" key="3">
    <source>
        <dbReference type="Proteomes" id="UP001363622"/>
    </source>
</evidence>
<accession>A0ABR1KYL3</accession>
<comment type="caution">
    <text evidence="2">The sequence shown here is derived from an EMBL/GenBank/DDBJ whole genome shotgun (WGS) entry which is preliminary data.</text>
</comment>
<name>A0ABR1KYL3_9PEZI</name>
<sequence>MRQSQPVERKVWAETRVSRAFVVERVGWSTAEGRFGCACVPQKMARVAETKAAEEARTVDRQRGRIVGFSSESQSKAEKEAWDLIFLGRGWWEKWLTTSCTASIFCRLAWASVASLAFDPLPLVWLWLLFLRLTWALLPVWAGLGWAVSSRHTRWHSFNTYLPVHRPVPIPGPNDAQIF</sequence>
<dbReference type="EMBL" id="JBBPHU010000002">
    <property type="protein sequence ID" value="KAK7521662.1"/>
    <property type="molecule type" value="Genomic_DNA"/>
</dbReference>
<proteinExistence type="predicted"/>
<keyword evidence="1" id="KW-0812">Transmembrane</keyword>
<protein>
    <submittedName>
        <fullName evidence="2">Uncharacterized protein</fullName>
    </submittedName>
</protein>
<reference evidence="2 3" key="1">
    <citation type="submission" date="2024-04" db="EMBL/GenBank/DDBJ databases">
        <title>Phyllosticta paracitricarpa is synonymous to the EU quarantine fungus P. citricarpa based on phylogenomic analyses.</title>
        <authorList>
            <consortium name="Lawrence Berkeley National Laboratory"/>
            <person name="Van Ingen-Buijs V.A."/>
            <person name="Van Westerhoven A.C."/>
            <person name="Haridas S."/>
            <person name="Skiadas P."/>
            <person name="Martin F."/>
            <person name="Groenewald J.Z."/>
            <person name="Crous P.W."/>
            <person name="Seidl M.F."/>
        </authorList>
    </citation>
    <scope>NUCLEOTIDE SEQUENCE [LARGE SCALE GENOMIC DNA]</scope>
    <source>
        <strain evidence="2 3">CBS 123371</strain>
    </source>
</reference>
<feature type="transmembrane region" description="Helical" evidence="1">
    <location>
        <begin position="95"/>
        <end position="118"/>
    </location>
</feature>
<keyword evidence="1" id="KW-0472">Membrane</keyword>
<feature type="transmembrane region" description="Helical" evidence="1">
    <location>
        <begin position="124"/>
        <end position="148"/>
    </location>
</feature>
<evidence type="ECO:0000256" key="1">
    <source>
        <dbReference type="SAM" id="Phobius"/>
    </source>
</evidence>
<evidence type="ECO:0000313" key="2">
    <source>
        <dbReference type="EMBL" id="KAK7521662.1"/>
    </source>
</evidence>